<feature type="transmembrane region" description="Helical" evidence="18">
    <location>
        <begin position="303"/>
        <end position="326"/>
    </location>
</feature>
<dbReference type="InterPro" id="IPR023298">
    <property type="entry name" value="ATPase_P-typ_TM_dom_sf"/>
</dbReference>
<organism evidence="20 21">
    <name type="scientific">Hyaloscypha variabilis (strain UAMH 11265 / GT02V1 / F)</name>
    <name type="common">Meliniomyces variabilis</name>
    <dbReference type="NCBI Taxonomy" id="1149755"/>
    <lineage>
        <taxon>Eukaryota</taxon>
        <taxon>Fungi</taxon>
        <taxon>Dikarya</taxon>
        <taxon>Ascomycota</taxon>
        <taxon>Pezizomycotina</taxon>
        <taxon>Leotiomycetes</taxon>
        <taxon>Helotiales</taxon>
        <taxon>Hyaloscyphaceae</taxon>
        <taxon>Hyaloscypha</taxon>
        <taxon>Hyaloscypha variabilis</taxon>
    </lineage>
</organism>
<dbReference type="GO" id="GO:0005886">
    <property type="term" value="C:plasma membrane"/>
    <property type="evidence" value="ECO:0007669"/>
    <property type="project" value="UniProtKB-SubCell"/>
</dbReference>
<evidence type="ECO:0000256" key="5">
    <source>
        <dbReference type="ARBA" id="ARBA00013555"/>
    </source>
</evidence>
<dbReference type="PRINTS" id="PR01836">
    <property type="entry name" value="MGATPASE"/>
</dbReference>
<dbReference type="InterPro" id="IPR006068">
    <property type="entry name" value="ATPase_P-typ_cation-transptr_C"/>
</dbReference>
<keyword evidence="21" id="KW-1185">Reference proteome</keyword>
<dbReference type="Gene3D" id="1.20.1110.10">
    <property type="entry name" value="Calcium-transporting ATPase, transmembrane domain"/>
    <property type="match status" value="1"/>
</dbReference>
<dbReference type="InterPro" id="IPR006415">
    <property type="entry name" value="P-type_ATPase_IIIB"/>
</dbReference>
<evidence type="ECO:0000256" key="17">
    <source>
        <dbReference type="SAM" id="MobiDB-lite"/>
    </source>
</evidence>
<feature type="transmembrane region" description="Helical" evidence="18">
    <location>
        <begin position="741"/>
        <end position="762"/>
    </location>
</feature>
<dbReference type="STRING" id="1149755.A0A2J6RAH7"/>
<dbReference type="Gene3D" id="3.40.50.1000">
    <property type="entry name" value="HAD superfamily/HAD-like"/>
    <property type="match status" value="1"/>
</dbReference>
<dbReference type="SUPFAM" id="SSF56784">
    <property type="entry name" value="HAD-like"/>
    <property type="match status" value="1"/>
</dbReference>
<dbReference type="Gene3D" id="3.40.1110.10">
    <property type="entry name" value="Calcium-transporting ATPase, cytoplasmic domain N"/>
    <property type="match status" value="1"/>
</dbReference>
<dbReference type="Pfam" id="PF00122">
    <property type="entry name" value="E1-E2_ATPase"/>
    <property type="match status" value="1"/>
</dbReference>
<evidence type="ECO:0000256" key="13">
    <source>
        <dbReference type="ARBA" id="ARBA00022989"/>
    </source>
</evidence>
<dbReference type="PROSITE" id="PS00154">
    <property type="entry name" value="ATPASE_E1_E2"/>
    <property type="match status" value="1"/>
</dbReference>
<evidence type="ECO:0000256" key="9">
    <source>
        <dbReference type="ARBA" id="ARBA00022692"/>
    </source>
</evidence>
<dbReference type="Proteomes" id="UP000235786">
    <property type="component" value="Unassembled WGS sequence"/>
</dbReference>
<dbReference type="Gene3D" id="2.70.150.10">
    <property type="entry name" value="Calcium-transporting ATPase, cytoplasmic transduction domain A"/>
    <property type="match status" value="1"/>
</dbReference>
<dbReference type="OrthoDB" id="158672at2759"/>
<keyword evidence="7" id="KW-0997">Cell inner membrane</keyword>
<keyword evidence="11" id="KW-0067">ATP-binding</keyword>
<dbReference type="SUPFAM" id="SSF81665">
    <property type="entry name" value="Calcium ATPase, transmembrane domain M"/>
    <property type="match status" value="1"/>
</dbReference>
<feature type="transmembrane region" description="Helical" evidence="18">
    <location>
        <begin position="683"/>
        <end position="708"/>
    </location>
</feature>
<dbReference type="InterPro" id="IPR004014">
    <property type="entry name" value="ATPase_P-typ_cation-transptr_N"/>
</dbReference>
<dbReference type="GO" id="GO:0005524">
    <property type="term" value="F:ATP binding"/>
    <property type="evidence" value="ECO:0007669"/>
    <property type="project" value="UniProtKB-KW"/>
</dbReference>
<keyword evidence="14 18" id="KW-0472">Membrane</keyword>
<keyword evidence="8" id="KW-0597">Phosphoprotein</keyword>
<evidence type="ECO:0000256" key="11">
    <source>
        <dbReference type="ARBA" id="ARBA00022840"/>
    </source>
</evidence>
<feature type="region of interest" description="Disordered" evidence="17">
    <location>
        <begin position="1"/>
        <end position="22"/>
    </location>
</feature>
<evidence type="ECO:0000256" key="18">
    <source>
        <dbReference type="SAM" id="Phobius"/>
    </source>
</evidence>
<dbReference type="EMBL" id="KZ613952">
    <property type="protein sequence ID" value="PMD35511.1"/>
    <property type="molecule type" value="Genomic_DNA"/>
</dbReference>
<evidence type="ECO:0000256" key="14">
    <source>
        <dbReference type="ARBA" id="ARBA00023136"/>
    </source>
</evidence>
<feature type="transmembrane region" description="Helical" evidence="18">
    <location>
        <begin position="104"/>
        <end position="123"/>
    </location>
</feature>
<dbReference type="PANTHER" id="PTHR42861">
    <property type="entry name" value="CALCIUM-TRANSPORTING ATPASE"/>
    <property type="match status" value="1"/>
</dbReference>
<gene>
    <name evidence="20" type="ORF">L207DRAFT_603103</name>
</gene>
<evidence type="ECO:0000256" key="3">
    <source>
        <dbReference type="ARBA" id="ARBA00008746"/>
    </source>
</evidence>
<feature type="domain" description="Cation-transporting P-type ATPase N-terminal" evidence="19">
    <location>
        <begin position="28"/>
        <end position="101"/>
    </location>
</feature>
<sequence>MSSFPCSITKSPTPRHMSPSNSEVDIETFSFTPVDEAFLQLKSHRHGLTEEDSAARLLEYGKNVVSTKKPPNLLTIGARAFCGWFNILLLIVAIMSVASQPPDWSSFTIVMVILLIATCIQFFQDCAGTAAAIKLQAAVSTTVRVCRFESFESHQDVMIDQKHLVPGDIIYIDPGDTIPADCLLIEAYDLSIGQSGLTGVSEPQRKSNSCPIAESSTDILELENILWTASNAISGHGRALVVKTGDDTYIAKIAKQLNKGQHVTAVRQGIRLVTWMMLGFMLLLVVVVILIKGLSTRQWLDSLMFASSVAAGLIPEALPVIINANLARGGYVLFRKGAIVQRPDSVQNLGAMSILCSDKTGTLTKDEVTLSRCIDLQGDESSSILLLAQTNAASQSSKKNAIDAAILTRAAETEKLGDLGTKIAEIPFTFESRKASCVIRTHPGKVLLICKGAFEEVLSVCSSARSDRGVLQINEHYRLDLMRRVQRFNASGYRVILVATRDLSNTYQDEDNFEFQGYDTNLIAEGFLTFLDPLKDDAKSSVARLQELGVDTRILTGDNLGVALKICHDLNIIQEMDEAFPQAVTGSELSALEETDMEGQVIDSLKLQGEVVGMLGDGINDAVALRKTDAGISVHTATNVAKDSADILLVDKNLSIITDCVVIGRVTQGNMMKYLKMAHASSFGNAVSILASTAWLSFSAMSATQLLVQNLLFDISLSTLPWDAVDEEYLDVPQPWRIWDILRYIVLIGPITSTIDFATFFLNWFCYGLRSGTDVEVIKTFQSNWFLQGILSQTLMVHILRTSKSPLCKIIAPDRSTFPPSLSRFWAF</sequence>
<dbReference type="EC" id="7.2.2.14" evidence="4"/>
<dbReference type="SUPFAM" id="SSF81653">
    <property type="entry name" value="Calcium ATPase, transduction domain A"/>
    <property type="match status" value="1"/>
</dbReference>
<evidence type="ECO:0000256" key="12">
    <source>
        <dbReference type="ARBA" id="ARBA00022842"/>
    </source>
</evidence>
<dbReference type="Pfam" id="PF13246">
    <property type="entry name" value="Cation_ATPase"/>
    <property type="match status" value="1"/>
</dbReference>
<proteinExistence type="inferred from homology"/>
<dbReference type="InterPro" id="IPR023299">
    <property type="entry name" value="ATPase_P-typ_cyto_dom_N"/>
</dbReference>
<reference evidence="20 21" key="1">
    <citation type="submission" date="2016-04" db="EMBL/GenBank/DDBJ databases">
        <title>A degradative enzymes factory behind the ericoid mycorrhizal symbiosis.</title>
        <authorList>
            <consortium name="DOE Joint Genome Institute"/>
            <person name="Martino E."/>
            <person name="Morin E."/>
            <person name="Grelet G."/>
            <person name="Kuo A."/>
            <person name="Kohler A."/>
            <person name="Daghino S."/>
            <person name="Barry K."/>
            <person name="Choi C."/>
            <person name="Cichocki N."/>
            <person name="Clum A."/>
            <person name="Copeland A."/>
            <person name="Hainaut M."/>
            <person name="Haridas S."/>
            <person name="Labutti K."/>
            <person name="Lindquist E."/>
            <person name="Lipzen A."/>
            <person name="Khouja H.-R."/>
            <person name="Murat C."/>
            <person name="Ohm R."/>
            <person name="Olson A."/>
            <person name="Spatafora J."/>
            <person name="Veneault-Fourrey C."/>
            <person name="Henrissat B."/>
            <person name="Grigoriev I."/>
            <person name="Martin F."/>
            <person name="Perotto S."/>
        </authorList>
    </citation>
    <scope>NUCLEOTIDE SEQUENCE [LARGE SCALE GENOMIC DNA]</scope>
    <source>
        <strain evidence="20 21">F</strain>
    </source>
</reference>
<dbReference type="InterPro" id="IPR036412">
    <property type="entry name" value="HAD-like_sf"/>
</dbReference>
<accession>A0A2J6RAH7</accession>
<evidence type="ECO:0000256" key="7">
    <source>
        <dbReference type="ARBA" id="ARBA00022519"/>
    </source>
</evidence>
<dbReference type="InterPro" id="IPR001757">
    <property type="entry name" value="P_typ_ATPase"/>
</dbReference>
<evidence type="ECO:0000256" key="10">
    <source>
        <dbReference type="ARBA" id="ARBA00022741"/>
    </source>
</evidence>
<comment type="function">
    <text evidence="1">Mediates magnesium influx to the cytosol.</text>
</comment>
<keyword evidence="9 18" id="KW-0812">Transmembrane</keyword>
<evidence type="ECO:0000313" key="20">
    <source>
        <dbReference type="EMBL" id="PMD35511.1"/>
    </source>
</evidence>
<evidence type="ECO:0000313" key="21">
    <source>
        <dbReference type="Proteomes" id="UP000235786"/>
    </source>
</evidence>
<comment type="subcellular location">
    <subcellularLocation>
        <location evidence="2">Cell inner membrane</location>
        <topology evidence="2">Multi-pass membrane protein</topology>
    </subcellularLocation>
</comment>
<comment type="similarity">
    <text evidence="3">Belongs to the cation transport ATPase (P-type) (TC 3.A.3) family. Type IIIB subfamily.</text>
</comment>
<keyword evidence="12" id="KW-0460">Magnesium</keyword>
<keyword evidence="10" id="KW-0547">Nucleotide-binding</keyword>
<protein>
    <recommendedName>
        <fullName evidence="5">Magnesium-transporting ATPase, P-type 1</fullName>
        <ecNumber evidence="4">7.2.2.14</ecNumber>
    </recommendedName>
    <alternativeName>
        <fullName evidence="15">Mg(2+) transport ATPase, P-type 1</fullName>
    </alternativeName>
</protein>
<dbReference type="GO" id="GO:0016887">
    <property type="term" value="F:ATP hydrolysis activity"/>
    <property type="evidence" value="ECO:0007669"/>
    <property type="project" value="InterPro"/>
</dbReference>
<evidence type="ECO:0000256" key="2">
    <source>
        <dbReference type="ARBA" id="ARBA00004429"/>
    </source>
</evidence>
<dbReference type="SMART" id="SM00831">
    <property type="entry name" value="Cation_ATPase_N"/>
    <property type="match status" value="1"/>
</dbReference>
<dbReference type="AlphaFoldDB" id="A0A2J6RAH7"/>
<keyword evidence="13 18" id="KW-1133">Transmembrane helix</keyword>
<feature type="transmembrane region" description="Helical" evidence="18">
    <location>
        <begin position="272"/>
        <end position="291"/>
    </location>
</feature>
<evidence type="ECO:0000256" key="8">
    <source>
        <dbReference type="ARBA" id="ARBA00022553"/>
    </source>
</evidence>
<dbReference type="NCBIfam" id="TIGR01524">
    <property type="entry name" value="ATPase-IIIB_Mg"/>
    <property type="match status" value="1"/>
</dbReference>
<evidence type="ECO:0000256" key="15">
    <source>
        <dbReference type="ARBA" id="ARBA00029806"/>
    </source>
</evidence>
<dbReference type="SUPFAM" id="SSF81660">
    <property type="entry name" value="Metal cation-transporting ATPase, ATP-binding domain N"/>
    <property type="match status" value="1"/>
</dbReference>
<dbReference type="InterPro" id="IPR008250">
    <property type="entry name" value="ATPase_P-typ_transduc_dom_A_sf"/>
</dbReference>
<name>A0A2J6RAH7_HYAVF</name>
<dbReference type="Pfam" id="PF00690">
    <property type="entry name" value="Cation_ATPase_N"/>
    <property type="match status" value="1"/>
</dbReference>
<evidence type="ECO:0000256" key="6">
    <source>
        <dbReference type="ARBA" id="ARBA00022475"/>
    </source>
</evidence>
<dbReference type="InterPro" id="IPR018303">
    <property type="entry name" value="ATPase_P-typ_P_site"/>
</dbReference>
<dbReference type="InterPro" id="IPR059000">
    <property type="entry name" value="ATPase_P-type_domA"/>
</dbReference>
<dbReference type="NCBIfam" id="TIGR01494">
    <property type="entry name" value="ATPase_P-type"/>
    <property type="match status" value="1"/>
</dbReference>
<evidence type="ECO:0000259" key="19">
    <source>
        <dbReference type="SMART" id="SM00831"/>
    </source>
</evidence>
<keyword evidence="6" id="KW-1003">Cell membrane</keyword>
<dbReference type="GO" id="GO:0015444">
    <property type="term" value="F:P-type magnesium transporter activity"/>
    <property type="evidence" value="ECO:0007669"/>
    <property type="project" value="UniProtKB-EC"/>
</dbReference>
<evidence type="ECO:0000256" key="4">
    <source>
        <dbReference type="ARBA" id="ARBA00012786"/>
    </source>
</evidence>
<evidence type="ECO:0000256" key="1">
    <source>
        <dbReference type="ARBA" id="ARBA00003954"/>
    </source>
</evidence>
<dbReference type="InterPro" id="IPR023214">
    <property type="entry name" value="HAD_sf"/>
</dbReference>
<evidence type="ECO:0000256" key="16">
    <source>
        <dbReference type="ARBA" id="ARBA00047295"/>
    </source>
</evidence>
<dbReference type="Pfam" id="PF00689">
    <property type="entry name" value="Cation_ATPase_C"/>
    <property type="match status" value="1"/>
</dbReference>
<feature type="transmembrane region" description="Helical" evidence="18">
    <location>
        <begin position="76"/>
        <end position="98"/>
    </location>
</feature>
<comment type="catalytic activity">
    <reaction evidence="16">
        <text>Mg(2+)(out) + ATP + H2O = Mg(2+)(in) + ADP + phosphate + H(+)</text>
        <dbReference type="Rhea" id="RHEA:10260"/>
        <dbReference type="ChEBI" id="CHEBI:15377"/>
        <dbReference type="ChEBI" id="CHEBI:15378"/>
        <dbReference type="ChEBI" id="CHEBI:18420"/>
        <dbReference type="ChEBI" id="CHEBI:30616"/>
        <dbReference type="ChEBI" id="CHEBI:43474"/>
        <dbReference type="ChEBI" id="CHEBI:456216"/>
        <dbReference type="EC" id="7.2.2.14"/>
    </reaction>
</comment>